<keyword evidence="3" id="KW-1185">Reference proteome</keyword>
<dbReference type="Proteomes" id="UP000076881">
    <property type="component" value="Unassembled WGS sequence"/>
</dbReference>
<dbReference type="EMBL" id="AZHF01000022">
    <property type="protein sequence ID" value="OAA60190.1"/>
    <property type="molecule type" value="Genomic_DNA"/>
</dbReference>
<dbReference type="Pfam" id="PF20150">
    <property type="entry name" value="2EXR"/>
    <property type="match status" value="1"/>
</dbReference>
<dbReference type="InterPro" id="IPR045518">
    <property type="entry name" value="2EXR"/>
</dbReference>
<name>A0A167T2Z4_CORDF</name>
<sequence>MVPAHFTFFPQLPVEIRLQIWQLALEPEAPSPVLFCFKDGCWKPRYLTPSDPHFNEHDDELNLAFEFRHELLDQVGFTVPLFFVSREARSVALPYILSQELRRGEDAALCIFVRRYDPYRDVLLMPTPAILDAFLVEPYERRFEPDLDQKYLNCPFPLIFRLAITLSGLASLETGFIGLWENYHLLEMVYVVISEPEDMQEWQEGHHWEAVSAHDAAYVLDASKRRMKWCGEHKLDGPLSEVFAQMERCTEGLAKKLVELRRDRFEMRVVHAVRR</sequence>
<evidence type="ECO:0000313" key="2">
    <source>
        <dbReference type="EMBL" id="OAA60190.1"/>
    </source>
</evidence>
<dbReference type="OrthoDB" id="3546385at2759"/>
<accession>A0A167T2Z4</accession>
<reference evidence="2 3" key="1">
    <citation type="journal article" date="2016" name="Genome Biol. Evol.">
        <title>Divergent and convergent evolution of fungal pathogenicity.</title>
        <authorList>
            <person name="Shang Y."/>
            <person name="Xiao G."/>
            <person name="Zheng P."/>
            <person name="Cen K."/>
            <person name="Zhan S."/>
            <person name="Wang C."/>
        </authorList>
    </citation>
    <scope>NUCLEOTIDE SEQUENCE [LARGE SCALE GENOMIC DNA]</scope>
    <source>
        <strain evidence="2 3">RCEF 1005</strain>
    </source>
</reference>
<evidence type="ECO:0000313" key="3">
    <source>
        <dbReference type="Proteomes" id="UP000076881"/>
    </source>
</evidence>
<comment type="caution">
    <text evidence="2">The sequence shown here is derived from an EMBL/GenBank/DDBJ whole genome shotgun (WGS) entry which is preliminary data.</text>
</comment>
<proteinExistence type="predicted"/>
<gene>
    <name evidence="2" type="ORF">LEL_10813</name>
</gene>
<organism evidence="2 3">
    <name type="scientific">Akanthomyces lecanii RCEF 1005</name>
    <dbReference type="NCBI Taxonomy" id="1081108"/>
    <lineage>
        <taxon>Eukaryota</taxon>
        <taxon>Fungi</taxon>
        <taxon>Dikarya</taxon>
        <taxon>Ascomycota</taxon>
        <taxon>Pezizomycotina</taxon>
        <taxon>Sordariomycetes</taxon>
        <taxon>Hypocreomycetidae</taxon>
        <taxon>Hypocreales</taxon>
        <taxon>Cordycipitaceae</taxon>
        <taxon>Akanthomyces</taxon>
        <taxon>Cordyceps confragosa</taxon>
    </lineage>
</organism>
<feature type="domain" description="2EXR" evidence="1">
    <location>
        <begin position="6"/>
        <end position="95"/>
    </location>
</feature>
<dbReference type="AlphaFoldDB" id="A0A167T2Z4"/>
<protein>
    <recommendedName>
        <fullName evidence="1">2EXR domain-containing protein</fullName>
    </recommendedName>
</protein>
<evidence type="ECO:0000259" key="1">
    <source>
        <dbReference type="Pfam" id="PF20150"/>
    </source>
</evidence>